<dbReference type="FunFam" id="3.30.565.10:FF:000006">
    <property type="entry name" value="Sensor histidine kinase WalK"/>
    <property type="match status" value="1"/>
</dbReference>
<dbReference type="SMART" id="SM00086">
    <property type="entry name" value="PAC"/>
    <property type="match status" value="2"/>
</dbReference>
<evidence type="ECO:0000259" key="9">
    <source>
        <dbReference type="PROSITE" id="PS50113"/>
    </source>
</evidence>
<feature type="domain" description="PAS" evidence="8">
    <location>
        <begin position="167"/>
        <end position="243"/>
    </location>
</feature>
<evidence type="ECO:0000256" key="5">
    <source>
        <dbReference type="ARBA" id="ARBA00022777"/>
    </source>
</evidence>
<dbReference type="GO" id="GO:0006355">
    <property type="term" value="P:regulation of DNA-templated transcription"/>
    <property type="evidence" value="ECO:0007669"/>
    <property type="project" value="InterPro"/>
</dbReference>
<evidence type="ECO:0000259" key="8">
    <source>
        <dbReference type="PROSITE" id="PS50112"/>
    </source>
</evidence>
<evidence type="ECO:0000313" key="10">
    <source>
        <dbReference type="EMBL" id="QDT09543.1"/>
    </source>
</evidence>
<dbReference type="EMBL" id="CP036526">
    <property type="protein sequence ID" value="QDT09543.1"/>
    <property type="molecule type" value="Genomic_DNA"/>
</dbReference>
<sequence>MSDSNSQSIESLKLQLRRLREHCDRTEAILATHVTISSDAIVNLRDGQLIAEFNAQAEDLFGWKREQVIGEPIVDLIIHEQDRDVLLRQINRVSGRMPFAEKIALGPPQDSTHYSTTMSTTIIDRQGQLLPMQVTLIGNEDDSSGKCSMVFHATTIHDDVLTALLGPDSQTQSLLQFTTEGIYGVDQAGLCTFANKAATNLLGYQSSTLLVGKPIHDLIHQTQKDGTKWTIENCRIRQASEKGEGSFVDDEIFWKQDGTSIPVEYRSIPVRRDGQWVGSVVTFTDTTDRRQQKQKEMQVHRDLEHQVNASKNELANAKERFDLAVTRANVGLWDWNAKTDEVYYSPTYKSQLGFPEDVDCHDFEFWRSSLHPEDIEGALRRVDEYFQRKVTDYRSTFRMRCADGSYRWFLAQGNADFDADGKPKRMIGVHVDITDQVNSEREMARLNEALSTTNEALRESNFELQQFASVASHDLQAPLRAITGFAQFLLDDYGGKLDDNADDYLNRIVRNSKRMQRLIDDLLTFSRVESRSAPHEKVDLNESLEDALQLLKADLETADAIVTFDKLPTVDGDKALLTQLFQNLIANGIKYHDQGSPRVEISAESSQDDSGERPEQQWTIRVKDNGIGIDPKHQERIFEIFRRLHTQSTYTGSGIGLALCRRIATRHGGSIGVESQPGQGSTFYFSIPRAPVLPQDMT</sequence>
<protein>
    <recommendedName>
        <fullName evidence="2">histidine kinase</fullName>
        <ecNumber evidence="2">2.7.13.3</ecNumber>
    </recommendedName>
</protein>
<dbReference type="Gene3D" id="1.10.287.130">
    <property type="match status" value="1"/>
</dbReference>
<reference evidence="10 11" key="1">
    <citation type="submission" date="2019-02" db="EMBL/GenBank/DDBJ databases">
        <title>Deep-cultivation of Planctomycetes and their phenomic and genomic characterization uncovers novel biology.</title>
        <authorList>
            <person name="Wiegand S."/>
            <person name="Jogler M."/>
            <person name="Boedeker C."/>
            <person name="Pinto D."/>
            <person name="Vollmers J."/>
            <person name="Rivas-Marin E."/>
            <person name="Kohn T."/>
            <person name="Peeters S.H."/>
            <person name="Heuer A."/>
            <person name="Rast P."/>
            <person name="Oberbeckmann S."/>
            <person name="Bunk B."/>
            <person name="Jeske O."/>
            <person name="Meyerdierks A."/>
            <person name="Storesund J.E."/>
            <person name="Kallscheuer N."/>
            <person name="Luecker S."/>
            <person name="Lage O.M."/>
            <person name="Pohl T."/>
            <person name="Merkel B.J."/>
            <person name="Hornburger P."/>
            <person name="Mueller R.-W."/>
            <person name="Bruemmer F."/>
            <person name="Labrenz M."/>
            <person name="Spormann A.M."/>
            <person name="Op den Camp H."/>
            <person name="Overmann J."/>
            <person name="Amann R."/>
            <person name="Jetten M.S.M."/>
            <person name="Mascher T."/>
            <person name="Medema M.H."/>
            <person name="Devos D.P."/>
            <person name="Kaster A.-K."/>
            <person name="Ovreas L."/>
            <person name="Rohde M."/>
            <person name="Galperin M.Y."/>
            <person name="Jogler C."/>
        </authorList>
    </citation>
    <scope>NUCLEOTIDE SEQUENCE [LARGE SCALE GENOMIC DNA]</scope>
    <source>
        <strain evidence="10 11">K23_9</strain>
    </source>
</reference>
<accession>A0A517NR00</accession>
<dbReference type="InterPro" id="IPR004358">
    <property type="entry name" value="Sig_transdc_His_kin-like_C"/>
</dbReference>
<gene>
    <name evidence="10" type="primary">cph1_3</name>
    <name evidence="10" type="ORF">K239x_14890</name>
</gene>
<keyword evidence="3" id="KW-0597">Phosphoprotein</keyword>
<dbReference type="InterPro" id="IPR052162">
    <property type="entry name" value="Sensor_kinase/Photoreceptor"/>
</dbReference>
<dbReference type="PROSITE" id="PS50112">
    <property type="entry name" value="PAS"/>
    <property type="match status" value="2"/>
</dbReference>
<dbReference type="CDD" id="cd00130">
    <property type="entry name" value="PAS"/>
    <property type="match status" value="3"/>
</dbReference>
<feature type="domain" description="PAC" evidence="9">
    <location>
        <begin position="393"/>
        <end position="445"/>
    </location>
</feature>
<dbReference type="PRINTS" id="PR00344">
    <property type="entry name" value="BCTRLSENSOR"/>
</dbReference>
<dbReference type="Gene3D" id="3.30.565.10">
    <property type="entry name" value="Histidine kinase-like ATPase, C-terminal domain"/>
    <property type="match status" value="1"/>
</dbReference>
<dbReference type="InterPro" id="IPR000014">
    <property type="entry name" value="PAS"/>
</dbReference>
<evidence type="ECO:0000256" key="1">
    <source>
        <dbReference type="ARBA" id="ARBA00000085"/>
    </source>
</evidence>
<dbReference type="InterPro" id="IPR036890">
    <property type="entry name" value="HATPase_C_sf"/>
</dbReference>
<feature type="region of interest" description="Disordered" evidence="6">
    <location>
        <begin position="596"/>
        <end position="616"/>
    </location>
</feature>
<name>A0A517NR00_9BACT</name>
<dbReference type="SUPFAM" id="SSF55874">
    <property type="entry name" value="ATPase domain of HSP90 chaperone/DNA topoisomerase II/histidine kinase"/>
    <property type="match status" value="1"/>
</dbReference>
<evidence type="ECO:0000313" key="11">
    <source>
        <dbReference type="Proteomes" id="UP000319817"/>
    </source>
</evidence>
<evidence type="ECO:0000259" key="7">
    <source>
        <dbReference type="PROSITE" id="PS50109"/>
    </source>
</evidence>
<dbReference type="InterPro" id="IPR000700">
    <property type="entry name" value="PAS-assoc_C"/>
</dbReference>
<dbReference type="PROSITE" id="PS50109">
    <property type="entry name" value="HIS_KIN"/>
    <property type="match status" value="1"/>
</dbReference>
<dbReference type="InterPro" id="IPR003661">
    <property type="entry name" value="HisK_dim/P_dom"/>
</dbReference>
<dbReference type="RefSeq" id="WP_145417092.1">
    <property type="nucleotide sequence ID" value="NZ_CP036526.1"/>
</dbReference>
<evidence type="ECO:0000256" key="6">
    <source>
        <dbReference type="SAM" id="MobiDB-lite"/>
    </source>
</evidence>
<proteinExistence type="predicted"/>
<comment type="catalytic activity">
    <reaction evidence="1">
        <text>ATP + protein L-histidine = ADP + protein N-phospho-L-histidine.</text>
        <dbReference type="EC" id="2.7.13.3"/>
    </reaction>
</comment>
<dbReference type="GO" id="GO:0000155">
    <property type="term" value="F:phosphorelay sensor kinase activity"/>
    <property type="evidence" value="ECO:0007669"/>
    <property type="project" value="InterPro"/>
</dbReference>
<dbReference type="InterPro" id="IPR001610">
    <property type="entry name" value="PAC"/>
</dbReference>
<dbReference type="PANTHER" id="PTHR43304:SF1">
    <property type="entry name" value="PAC DOMAIN-CONTAINING PROTEIN"/>
    <property type="match status" value="1"/>
</dbReference>
<evidence type="ECO:0000256" key="4">
    <source>
        <dbReference type="ARBA" id="ARBA00022679"/>
    </source>
</evidence>
<evidence type="ECO:0000256" key="3">
    <source>
        <dbReference type="ARBA" id="ARBA00022553"/>
    </source>
</evidence>
<dbReference type="PROSITE" id="PS50113">
    <property type="entry name" value="PAC"/>
    <property type="match status" value="1"/>
</dbReference>
<dbReference type="Proteomes" id="UP000319817">
    <property type="component" value="Chromosome"/>
</dbReference>
<dbReference type="SMART" id="SM00091">
    <property type="entry name" value="PAS"/>
    <property type="match status" value="3"/>
</dbReference>
<dbReference type="InterPro" id="IPR005467">
    <property type="entry name" value="His_kinase_dom"/>
</dbReference>
<dbReference type="SUPFAM" id="SSF55785">
    <property type="entry name" value="PYP-like sensor domain (PAS domain)"/>
    <property type="match status" value="3"/>
</dbReference>
<dbReference type="InterPro" id="IPR036097">
    <property type="entry name" value="HisK_dim/P_sf"/>
</dbReference>
<feature type="domain" description="Histidine kinase" evidence="7">
    <location>
        <begin position="470"/>
        <end position="691"/>
    </location>
</feature>
<dbReference type="Pfam" id="PF00512">
    <property type="entry name" value="HisKA"/>
    <property type="match status" value="1"/>
</dbReference>
<dbReference type="PANTHER" id="PTHR43304">
    <property type="entry name" value="PHYTOCHROME-LIKE PROTEIN CPH1"/>
    <property type="match status" value="1"/>
</dbReference>
<dbReference type="Pfam" id="PF02518">
    <property type="entry name" value="HATPase_c"/>
    <property type="match status" value="1"/>
</dbReference>
<dbReference type="InterPro" id="IPR013767">
    <property type="entry name" value="PAS_fold"/>
</dbReference>
<keyword evidence="5" id="KW-0418">Kinase</keyword>
<dbReference type="EC" id="2.7.13.3" evidence="2"/>
<keyword evidence="4 10" id="KW-0808">Transferase</keyword>
<dbReference type="AlphaFoldDB" id="A0A517NR00"/>
<dbReference type="Pfam" id="PF08447">
    <property type="entry name" value="PAS_3"/>
    <property type="match status" value="1"/>
</dbReference>
<dbReference type="SMART" id="SM00387">
    <property type="entry name" value="HATPase_c"/>
    <property type="match status" value="1"/>
</dbReference>
<dbReference type="InterPro" id="IPR013655">
    <property type="entry name" value="PAS_fold_3"/>
</dbReference>
<feature type="domain" description="PAS" evidence="8">
    <location>
        <begin position="46"/>
        <end position="93"/>
    </location>
</feature>
<keyword evidence="11" id="KW-1185">Reference proteome</keyword>
<dbReference type="NCBIfam" id="TIGR00229">
    <property type="entry name" value="sensory_box"/>
    <property type="match status" value="3"/>
</dbReference>
<dbReference type="OrthoDB" id="231918at2"/>
<dbReference type="Pfam" id="PF00989">
    <property type="entry name" value="PAS"/>
    <property type="match status" value="2"/>
</dbReference>
<dbReference type="SMART" id="SM00388">
    <property type="entry name" value="HisKA"/>
    <property type="match status" value="1"/>
</dbReference>
<dbReference type="SUPFAM" id="SSF47384">
    <property type="entry name" value="Homodimeric domain of signal transducing histidine kinase"/>
    <property type="match status" value="1"/>
</dbReference>
<evidence type="ECO:0000256" key="2">
    <source>
        <dbReference type="ARBA" id="ARBA00012438"/>
    </source>
</evidence>
<dbReference type="InterPro" id="IPR003594">
    <property type="entry name" value="HATPase_dom"/>
</dbReference>
<dbReference type="InterPro" id="IPR035965">
    <property type="entry name" value="PAS-like_dom_sf"/>
</dbReference>
<dbReference type="Gene3D" id="3.30.450.20">
    <property type="entry name" value="PAS domain"/>
    <property type="match status" value="3"/>
</dbReference>
<dbReference type="CDD" id="cd00082">
    <property type="entry name" value="HisKA"/>
    <property type="match status" value="1"/>
</dbReference>
<organism evidence="10 11">
    <name type="scientific">Stieleria marina</name>
    <dbReference type="NCBI Taxonomy" id="1930275"/>
    <lineage>
        <taxon>Bacteria</taxon>
        <taxon>Pseudomonadati</taxon>
        <taxon>Planctomycetota</taxon>
        <taxon>Planctomycetia</taxon>
        <taxon>Pirellulales</taxon>
        <taxon>Pirellulaceae</taxon>
        <taxon>Stieleria</taxon>
    </lineage>
</organism>